<dbReference type="InterPro" id="IPR011704">
    <property type="entry name" value="ATPase_dyneun-rel_AAA"/>
</dbReference>
<dbReference type="GO" id="GO:0005524">
    <property type="term" value="F:ATP binding"/>
    <property type="evidence" value="ECO:0007669"/>
    <property type="project" value="InterPro"/>
</dbReference>
<gene>
    <name evidence="2" type="ORF">HH214_06140</name>
</gene>
<dbReference type="InterPro" id="IPR003593">
    <property type="entry name" value="AAA+_ATPase"/>
</dbReference>
<dbReference type="Gene3D" id="3.40.50.300">
    <property type="entry name" value="P-loop containing nucleotide triphosphate hydrolases"/>
    <property type="match status" value="1"/>
</dbReference>
<dbReference type="Pfam" id="PF07728">
    <property type="entry name" value="AAA_5"/>
    <property type="match status" value="1"/>
</dbReference>
<name>A0A7L5E6N2_9SPHI</name>
<sequence length="481" mass="54509">MNSLPVPDFANLALTVAKISEVGLPAYLEAIDKLKRWFPGCRLYEINLLNWLINTSEPDKLMVEKKYAVISSYADGQESNDQFDDFVAENAVWTGGPESRNGHKVYPLGKFDRGDIVLVRRGTVRLGGIGIILRNGYLLSGWDEDKNIQILWLIRQNRKISDTKLGQWDGFVEATAKTLACFRDVYPETFQIIDQIRQKQRKIMNHRLNKQKNIILSGPPGTGKTRKALQIAQWLTNDGDKTVSLLQAIDGRIIPNTDPSIEQIPEAELIQFHPSYTYEDFVRGIVTVTEQEKLIYRVENRTLAKMAMEAAKPENSDKPYVLIIDEINRANLSSVLGELIYALEYRGKTVDTLYAYEGDTGLNLPENLYIIGTMNTADRSIGHIDYAIRRRFAFIPVPPEVTAISTNVGRKLYDGVQALFDHHTSPEFDPADVRIGHSYFLGEETGLAMRLKYEIKPILLEYVRDGILLEPAKPLIENLHV</sequence>
<dbReference type="GO" id="GO:0016887">
    <property type="term" value="F:ATP hydrolysis activity"/>
    <property type="evidence" value="ECO:0007669"/>
    <property type="project" value="InterPro"/>
</dbReference>
<dbReference type="KEGG" id="mrob:HH214_06140"/>
<evidence type="ECO:0000313" key="3">
    <source>
        <dbReference type="Proteomes" id="UP000503278"/>
    </source>
</evidence>
<protein>
    <submittedName>
        <fullName evidence="2">AAA domain-containing protein</fullName>
    </submittedName>
</protein>
<dbReference type="SUPFAM" id="SSF52540">
    <property type="entry name" value="P-loop containing nucleoside triphosphate hydrolases"/>
    <property type="match status" value="1"/>
</dbReference>
<keyword evidence="3" id="KW-1185">Reference proteome</keyword>
<dbReference type="PANTHER" id="PTHR37291:SF1">
    <property type="entry name" value="TYPE IV METHYL-DIRECTED RESTRICTION ENZYME ECOKMCRB SUBUNIT"/>
    <property type="match status" value="1"/>
</dbReference>
<dbReference type="InterPro" id="IPR027417">
    <property type="entry name" value="P-loop_NTPase"/>
</dbReference>
<proteinExistence type="predicted"/>
<dbReference type="SMART" id="SM00382">
    <property type="entry name" value="AAA"/>
    <property type="match status" value="1"/>
</dbReference>
<evidence type="ECO:0000259" key="1">
    <source>
        <dbReference type="SMART" id="SM00382"/>
    </source>
</evidence>
<dbReference type="AlphaFoldDB" id="A0A7L5E6N2"/>
<organism evidence="2 3">
    <name type="scientific">Mucilaginibacter robiniae</name>
    <dbReference type="NCBI Taxonomy" id="2728022"/>
    <lineage>
        <taxon>Bacteria</taxon>
        <taxon>Pseudomonadati</taxon>
        <taxon>Bacteroidota</taxon>
        <taxon>Sphingobacteriia</taxon>
        <taxon>Sphingobacteriales</taxon>
        <taxon>Sphingobacteriaceae</taxon>
        <taxon>Mucilaginibacter</taxon>
    </lineage>
</organism>
<dbReference type="InterPro" id="IPR052934">
    <property type="entry name" value="Methyl-DNA_Rec/Restrict_Enz"/>
</dbReference>
<dbReference type="PANTHER" id="PTHR37291">
    <property type="entry name" value="5-METHYLCYTOSINE-SPECIFIC RESTRICTION ENZYME B"/>
    <property type="match status" value="1"/>
</dbReference>
<dbReference type="CDD" id="cd00009">
    <property type="entry name" value="AAA"/>
    <property type="match status" value="1"/>
</dbReference>
<evidence type="ECO:0000313" key="2">
    <source>
        <dbReference type="EMBL" id="QJD98318.1"/>
    </source>
</evidence>
<dbReference type="Proteomes" id="UP000503278">
    <property type="component" value="Chromosome"/>
</dbReference>
<dbReference type="EMBL" id="CP051682">
    <property type="protein sequence ID" value="QJD98318.1"/>
    <property type="molecule type" value="Genomic_DNA"/>
</dbReference>
<feature type="domain" description="AAA+ ATPase" evidence="1">
    <location>
        <begin position="210"/>
        <end position="400"/>
    </location>
</feature>
<reference evidence="2 3" key="1">
    <citation type="submission" date="2020-04" db="EMBL/GenBank/DDBJ databases">
        <title>Genome sequencing of novel species.</title>
        <authorList>
            <person name="Heo J."/>
            <person name="Kim S.-J."/>
            <person name="Kim J.-S."/>
            <person name="Hong S.-B."/>
            <person name="Kwon S.-W."/>
        </authorList>
    </citation>
    <scope>NUCLEOTIDE SEQUENCE [LARGE SCALE GENOMIC DNA]</scope>
    <source>
        <strain evidence="2 3">F39-2</strain>
    </source>
</reference>
<accession>A0A7L5E6N2</accession>